<evidence type="ECO:0000313" key="1">
    <source>
        <dbReference type="EMBL" id="GGI18391.1"/>
    </source>
</evidence>
<organism evidence="1 2">
    <name type="scientific">Gottfriedia solisilvae</name>
    <dbReference type="NCBI Taxonomy" id="1516104"/>
    <lineage>
        <taxon>Bacteria</taxon>
        <taxon>Bacillati</taxon>
        <taxon>Bacillota</taxon>
        <taxon>Bacilli</taxon>
        <taxon>Bacillales</taxon>
        <taxon>Bacillaceae</taxon>
        <taxon>Gottfriedia</taxon>
    </lineage>
</organism>
<dbReference type="Pfam" id="PF10955">
    <property type="entry name" value="Fin"/>
    <property type="match status" value="1"/>
</dbReference>
<dbReference type="GO" id="GO:0010468">
    <property type="term" value="P:regulation of gene expression"/>
    <property type="evidence" value="ECO:0007669"/>
    <property type="project" value="InterPro"/>
</dbReference>
<proteinExistence type="predicted"/>
<keyword evidence="2" id="KW-1185">Reference proteome</keyword>
<sequence length="77" mass="9292">MELLECQCRYCNTVIGRLEKNQLLQLTSYYCHSFEAELSDFVKFIQSPNQVFQIVCEDCEMTLSEYPHYHQYKNFIH</sequence>
<dbReference type="OrthoDB" id="2084556at2"/>
<reference evidence="2" key="1">
    <citation type="journal article" date="2019" name="Int. J. Syst. Evol. Microbiol.">
        <title>The Global Catalogue of Microorganisms (GCM) 10K type strain sequencing project: providing services to taxonomists for standard genome sequencing and annotation.</title>
        <authorList>
            <consortium name="The Broad Institute Genomics Platform"/>
            <consortium name="The Broad Institute Genome Sequencing Center for Infectious Disease"/>
            <person name="Wu L."/>
            <person name="Ma J."/>
        </authorList>
    </citation>
    <scope>NUCLEOTIDE SEQUENCE [LARGE SCALE GENOMIC DNA]</scope>
    <source>
        <strain evidence="2">CGMCC 1.14993</strain>
    </source>
</reference>
<dbReference type="RefSeq" id="WP_158093326.1">
    <property type="nucleotide sequence ID" value="NZ_BMHB01000007.1"/>
</dbReference>
<gene>
    <name evidence="1" type="primary">fin</name>
    <name evidence="1" type="ORF">GCM10007380_42680</name>
</gene>
<dbReference type="Proteomes" id="UP000626244">
    <property type="component" value="Unassembled WGS sequence"/>
</dbReference>
<dbReference type="AlphaFoldDB" id="A0A8J3F335"/>
<name>A0A8J3F335_9BACI</name>
<dbReference type="InterPro" id="IPR020115">
    <property type="entry name" value="Fin"/>
</dbReference>
<comment type="caution">
    <text evidence="1">The sequence shown here is derived from an EMBL/GenBank/DDBJ whole genome shotgun (WGS) entry which is preliminary data.</text>
</comment>
<dbReference type="EMBL" id="BMHB01000007">
    <property type="protein sequence ID" value="GGI18391.1"/>
    <property type="molecule type" value="Genomic_DNA"/>
</dbReference>
<evidence type="ECO:0000313" key="2">
    <source>
        <dbReference type="Proteomes" id="UP000626244"/>
    </source>
</evidence>
<protein>
    <submittedName>
        <fullName evidence="1">Anti-sigma-F factor Fin</fullName>
    </submittedName>
</protein>
<accession>A0A8J3F335</accession>